<keyword evidence="5" id="KW-0804">Transcription</keyword>
<dbReference type="Gene3D" id="1.10.472.10">
    <property type="entry name" value="Cyclin-like"/>
    <property type="match status" value="2"/>
</dbReference>
<dbReference type="GO" id="GO:0030154">
    <property type="term" value="P:cell differentiation"/>
    <property type="evidence" value="ECO:0007669"/>
    <property type="project" value="TreeGrafter"/>
</dbReference>
<evidence type="ECO:0000313" key="11">
    <source>
        <dbReference type="Proteomes" id="UP000887572"/>
    </source>
</evidence>
<dbReference type="InterPro" id="IPR002719">
    <property type="entry name" value="RB_B"/>
</dbReference>
<dbReference type="Pfam" id="PF01857">
    <property type="entry name" value="RB_B"/>
    <property type="match status" value="1"/>
</dbReference>
<dbReference type="GO" id="GO:0005667">
    <property type="term" value="C:transcription regulator complex"/>
    <property type="evidence" value="ECO:0007669"/>
    <property type="project" value="TreeGrafter"/>
</dbReference>
<keyword evidence="6" id="KW-0539">Nucleus</keyword>
<comment type="similarity">
    <text evidence="2">Belongs to the retinoblastoma protein (RB) family.</text>
</comment>
<keyword evidence="3" id="KW-0678">Repressor</keyword>
<evidence type="ECO:0000259" key="10">
    <source>
        <dbReference type="SMART" id="SM01368"/>
    </source>
</evidence>
<organism evidence="11 12">
    <name type="scientific">Globodera rostochiensis</name>
    <name type="common">Golden nematode worm</name>
    <name type="synonym">Heterodera rostochiensis</name>
    <dbReference type="NCBI Taxonomy" id="31243"/>
    <lineage>
        <taxon>Eukaryota</taxon>
        <taxon>Metazoa</taxon>
        <taxon>Ecdysozoa</taxon>
        <taxon>Nematoda</taxon>
        <taxon>Chromadorea</taxon>
        <taxon>Rhabditida</taxon>
        <taxon>Tylenchina</taxon>
        <taxon>Tylenchomorpha</taxon>
        <taxon>Tylenchoidea</taxon>
        <taxon>Heteroderidae</taxon>
        <taxon>Heteroderinae</taxon>
        <taxon>Globodera</taxon>
    </lineage>
</organism>
<comment type="subcellular location">
    <subcellularLocation>
        <location evidence="1">Nucleus</location>
    </subcellularLocation>
</comment>
<dbReference type="GO" id="GO:2000134">
    <property type="term" value="P:negative regulation of G1/S transition of mitotic cell cycle"/>
    <property type="evidence" value="ECO:0007669"/>
    <property type="project" value="TreeGrafter"/>
</dbReference>
<dbReference type="GO" id="GO:0000785">
    <property type="term" value="C:chromatin"/>
    <property type="evidence" value="ECO:0007669"/>
    <property type="project" value="TreeGrafter"/>
</dbReference>
<feature type="domain" description="Retinoblastoma-associated protein A-box" evidence="10">
    <location>
        <begin position="348"/>
        <end position="534"/>
    </location>
</feature>
<dbReference type="Proteomes" id="UP000887572">
    <property type="component" value="Unplaced"/>
</dbReference>
<accession>A0A914HWK3</accession>
<dbReference type="AlphaFoldDB" id="A0A914HWK3"/>
<dbReference type="InterPro" id="IPR036915">
    <property type="entry name" value="Cyclin-like_sf"/>
</dbReference>
<reference evidence="12" key="1">
    <citation type="submission" date="2022-11" db="UniProtKB">
        <authorList>
            <consortium name="WormBaseParasite"/>
        </authorList>
    </citation>
    <scope>IDENTIFICATION</scope>
</reference>
<keyword evidence="11" id="KW-1185">Reference proteome</keyword>
<dbReference type="WBParaSite" id="Gr19_v10_g5144.t1">
    <property type="protein sequence ID" value="Gr19_v10_g5144.t1"/>
    <property type="gene ID" value="Gr19_v10_g5144"/>
</dbReference>
<dbReference type="InterPro" id="IPR024599">
    <property type="entry name" value="RB_N"/>
</dbReference>
<evidence type="ECO:0000256" key="2">
    <source>
        <dbReference type="ARBA" id="ARBA00009475"/>
    </source>
</evidence>
<evidence type="ECO:0000256" key="4">
    <source>
        <dbReference type="ARBA" id="ARBA00023015"/>
    </source>
</evidence>
<evidence type="ECO:0000256" key="7">
    <source>
        <dbReference type="ARBA" id="ARBA00023306"/>
    </source>
</evidence>
<dbReference type="Gene3D" id="1.10.472.140">
    <property type="match status" value="1"/>
</dbReference>
<dbReference type="Pfam" id="PF01858">
    <property type="entry name" value="RB_A"/>
    <property type="match status" value="1"/>
</dbReference>
<dbReference type="InterPro" id="IPR028309">
    <property type="entry name" value="RB_fam"/>
</dbReference>
<dbReference type="SMART" id="SM01367">
    <property type="entry name" value="DUF3452"/>
    <property type="match status" value="1"/>
</dbReference>
<dbReference type="PANTHER" id="PTHR13742:SF17">
    <property type="entry name" value="RE32990P-RELATED"/>
    <property type="match status" value="1"/>
</dbReference>
<evidence type="ECO:0000259" key="8">
    <source>
        <dbReference type="SMART" id="SM00385"/>
    </source>
</evidence>
<evidence type="ECO:0000256" key="5">
    <source>
        <dbReference type="ARBA" id="ARBA00023163"/>
    </source>
</evidence>
<dbReference type="GO" id="GO:0006357">
    <property type="term" value="P:regulation of transcription by RNA polymerase II"/>
    <property type="evidence" value="ECO:0007669"/>
    <property type="project" value="InterPro"/>
</dbReference>
<dbReference type="InterPro" id="IPR002720">
    <property type="entry name" value="RB_A"/>
</dbReference>
<dbReference type="PANTHER" id="PTHR13742">
    <property type="entry name" value="RETINOBLASTOMA-ASSOCIATED PROTEIN RB -RELATED"/>
    <property type="match status" value="1"/>
</dbReference>
<evidence type="ECO:0000256" key="6">
    <source>
        <dbReference type="ARBA" id="ARBA00023242"/>
    </source>
</evidence>
<keyword evidence="7" id="KW-0131">Cell cycle</keyword>
<feature type="domain" description="Retinoblastoma-associated protein N-terminal" evidence="9">
    <location>
        <begin position="57"/>
        <end position="164"/>
    </location>
</feature>
<dbReference type="InterPro" id="IPR013763">
    <property type="entry name" value="Cyclin-like_dom"/>
</dbReference>
<dbReference type="GO" id="GO:0005634">
    <property type="term" value="C:nucleus"/>
    <property type="evidence" value="ECO:0007669"/>
    <property type="project" value="UniProtKB-SubCell"/>
</dbReference>
<proteinExistence type="inferred from homology"/>
<feature type="domain" description="Cyclin-like" evidence="8">
    <location>
        <begin position="586"/>
        <end position="708"/>
    </location>
</feature>
<evidence type="ECO:0000313" key="12">
    <source>
        <dbReference type="WBParaSite" id="Gr19_v10_g5144.t1"/>
    </source>
</evidence>
<evidence type="ECO:0000259" key="9">
    <source>
        <dbReference type="SMART" id="SM01367"/>
    </source>
</evidence>
<protein>
    <submittedName>
        <fullName evidence="12">Uncharacterized protein</fullName>
    </submittedName>
</protein>
<keyword evidence="4" id="KW-0805">Transcription regulation</keyword>
<dbReference type="SUPFAM" id="SSF47954">
    <property type="entry name" value="Cyclin-like"/>
    <property type="match status" value="2"/>
</dbReference>
<dbReference type="SMART" id="SM01368">
    <property type="entry name" value="RB_A"/>
    <property type="match status" value="1"/>
</dbReference>
<dbReference type="SMART" id="SM00385">
    <property type="entry name" value="CYCLIN"/>
    <property type="match status" value="1"/>
</dbReference>
<name>A0A914HWK3_GLORO</name>
<evidence type="ECO:0000256" key="1">
    <source>
        <dbReference type="ARBA" id="ARBA00004123"/>
    </source>
</evidence>
<dbReference type="GO" id="GO:0000977">
    <property type="term" value="F:RNA polymerase II transcription regulatory region sequence-specific DNA binding"/>
    <property type="evidence" value="ECO:0007669"/>
    <property type="project" value="TreeGrafter"/>
</dbReference>
<evidence type="ECO:0000256" key="3">
    <source>
        <dbReference type="ARBA" id="ARBA00022491"/>
    </source>
</evidence>
<dbReference type="Pfam" id="PF11934">
    <property type="entry name" value="DUF3452"/>
    <property type="match status" value="1"/>
</dbReference>
<sequence>MQLFLTIARRQCWSLLDSTISGELIEKAWKQYDTIGQQIVLEGNRNSWMACAFFTNVWQATPIGKELVCKYSLSKLLSICEISVLEFFDKLDSWAELIVASRRLLDFYLFFDVYPLLPKLTSCSLFEFVWTLFVALRKQFTSSQEDLLHSFHLLLCLFDYVFNALQRSGQQRLLSSSFVQSLRVKGQSPLELLCEEFEGVVLDAKHLQIHWVSPLLHKLSSECEIVGYGTDNGGLLVNVEENRKAFNQLYQAALMGRSEVDERIFLAPILQNFSSTYYGEFDEVAAVSVLRMVGDLDQQQTMDVELMIKINAQDCFDKLSSRKTSSRAPLSGKSYVITTETICPNALSSNEQNEAQKLHNLLSGFKGIEDELLVYLFGDCQEDPREFVLEQVEIWSRNFASRAAEDVILNSDFDSEFQSNITQRIADIEQLFYYLLLRVVTHDRERAVNLGMEMQLDLGVIFQNVEFLAERHFPWTFELFRGVVAPIAFYKIFELVIGAGVGLSRGAVNHLNRVEESVLDEFAWKADSQLWSILSVSRSVEAFGEPSTVPGSQILSPSSTAYIQRSIDLPPAIVIFFKKVFHLSAIRLSDLCERLRIVDDLTRHKIWTLFEHVFRTKTHLLMDRHLDQLLMCVLYIIAKVCMLDITFQNIMCHYRRQPQASSRIYRAVLIEDGNTSKALSSESEKKNYDDLISFYNRVFVNCVKELVKMLHPAGSDGKENVVPLIPFPKIPLNPLTPVKIVADRINVMSMSQYAQNFAPSQPGRFVRGRYNFHQSPSKDLKNINALIGGGASSH</sequence>